<dbReference type="Ensembl" id="ENSAMET00000041758.1">
    <property type="protein sequence ID" value="ENSAMEP00000021966.1"/>
    <property type="gene ID" value="ENSAMEG00000030562.1"/>
</dbReference>
<keyword evidence="5" id="KW-0472">Membrane</keyword>
<protein>
    <recommendedName>
        <fullName evidence="8">Family with sequence similarity 24 member A</fullName>
    </recommendedName>
</protein>
<evidence type="ECO:0000256" key="4">
    <source>
        <dbReference type="ARBA" id="ARBA00022729"/>
    </source>
</evidence>
<dbReference type="InParanoid" id="A0A7N5J986"/>
<dbReference type="Pfam" id="PF15193">
    <property type="entry name" value="FAM24"/>
    <property type="match status" value="1"/>
</dbReference>
<keyword evidence="5" id="KW-0812">Transmembrane</keyword>
<evidence type="ECO:0000256" key="3">
    <source>
        <dbReference type="ARBA" id="ARBA00022525"/>
    </source>
</evidence>
<dbReference type="InterPro" id="IPR028122">
    <property type="entry name" value="FAM24"/>
</dbReference>
<reference evidence="6 7" key="1">
    <citation type="journal article" date="2010" name="Nature">
        <title>The sequence and de novo assembly of the giant panda genome.</title>
        <authorList>
            <person name="Li R."/>
            <person name="Fan W."/>
            <person name="Tian G."/>
            <person name="Zhu H."/>
            <person name="He L."/>
            <person name="Cai J."/>
            <person name="Huang Q."/>
            <person name="Cai Q."/>
            <person name="Li B."/>
            <person name="Bai Y."/>
            <person name="Zhang Z."/>
            <person name="Zhang Y."/>
            <person name="Wang W."/>
            <person name="Li J."/>
            <person name="Wei F."/>
            <person name="Li H."/>
            <person name="Jian M."/>
            <person name="Li J."/>
            <person name="Zhang Z."/>
            <person name="Nielsen R."/>
            <person name="Li D."/>
            <person name="Gu W."/>
            <person name="Yang Z."/>
            <person name="Xuan Z."/>
            <person name="Ryder O.A."/>
            <person name="Leung F.C."/>
            <person name="Zhou Y."/>
            <person name="Cao J."/>
            <person name="Sun X."/>
            <person name="Fu Y."/>
            <person name="Fang X."/>
            <person name="Guo X."/>
            <person name="Wang B."/>
            <person name="Hou R."/>
            <person name="Shen F."/>
            <person name="Mu B."/>
            <person name="Ni P."/>
            <person name="Lin R."/>
            <person name="Qian W."/>
            <person name="Wang G."/>
            <person name="Yu C."/>
            <person name="Nie W."/>
            <person name="Wang J."/>
            <person name="Wu Z."/>
            <person name="Liang H."/>
            <person name="Min J."/>
            <person name="Wu Q."/>
            <person name="Cheng S."/>
            <person name="Ruan J."/>
            <person name="Wang M."/>
            <person name="Shi Z."/>
            <person name="Wen M."/>
            <person name="Liu B."/>
            <person name="Ren X."/>
            <person name="Zheng H."/>
            <person name="Dong D."/>
            <person name="Cook K."/>
            <person name="Shan G."/>
            <person name="Zhang H."/>
            <person name="Kosiol C."/>
            <person name="Xie X."/>
            <person name="Lu Z."/>
            <person name="Zheng H."/>
            <person name="Li Y."/>
            <person name="Steiner C.C."/>
            <person name="Lam T.T."/>
            <person name="Lin S."/>
            <person name="Zhang Q."/>
            <person name="Li G."/>
            <person name="Tian J."/>
            <person name="Gong T."/>
            <person name="Liu H."/>
            <person name="Zhang D."/>
            <person name="Fang L."/>
            <person name="Ye C."/>
            <person name="Zhang J."/>
            <person name="Hu W."/>
            <person name="Xu A."/>
            <person name="Ren Y."/>
            <person name="Zhang G."/>
            <person name="Bruford M.W."/>
            <person name="Li Q."/>
            <person name="Ma L."/>
            <person name="Guo Y."/>
            <person name="An N."/>
            <person name="Hu Y."/>
            <person name="Zheng Y."/>
            <person name="Shi Y."/>
            <person name="Li Z."/>
            <person name="Liu Q."/>
            <person name="Chen Y."/>
            <person name="Zhao J."/>
            <person name="Qu N."/>
            <person name="Zhao S."/>
            <person name="Tian F."/>
            <person name="Wang X."/>
            <person name="Wang H."/>
            <person name="Xu L."/>
            <person name="Liu X."/>
            <person name="Vinar T."/>
            <person name="Wang Y."/>
            <person name="Lam T.W."/>
            <person name="Yiu S.M."/>
            <person name="Liu S."/>
            <person name="Zhang H."/>
            <person name="Li D."/>
            <person name="Huang Y."/>
            <person name="Wang X."/>
            <person name="Yang G."/>
            <person name="Jiang Z."/>
            <person name="Wang J."/>
            <person name="Qin N."/>
            <person name="Li L."/>
            <person name="Li J."/>
            <person name="Bolund L."/>
            <person name="Kristiansen K."/>
            <person name="Wong G.K."/>
            <person name="Olson M."/>
            <person name="Zhang X."/>
            <person name="Li S."/>
            <person name="Yang H."/>
            <person name="Wang J."/>
            <person name="Wang J."/>
        </authorList>
    </citation>
    <scope>NUCLEOTIDE SEQUENCE [LARGE SCALE GENOMIC DNA]</scope>
</reference>
<evidence type="ECO:0008006" key="8">
    <source>
        <dbReference type="Google" id="ProtNLM"/>
    </source>
</evidence>
<evidence type="ECO:0000313" key="7">
    <source>
        <dbReference type="Proteomes" id="UP000008912"/>
    </source>
</evidence>
<organism evidence="6 7">
    <name type="scientific">Ailuropoda melanoleuca</name>
    <name type="common">Giant panda</name>
    <dbReference type="NCBI Taxonomy" id="9646"/>
    <lineage>
        <taxon>Eukaryota</taxon>
        <taxon>Metazoa</taxon>
        <taxon>Chordata</taxon>
        <taxon>Craniata</taxon>
        <taxon>Vertebrata</taxon>
        <taxon>Euteleostomi</taxon>
        <taxon>Mammalia</taxon>
        <taxon>Eutheria</taxon>
        <taxon>Laurasiatheria</taxon>
        <taxon>Carnivora</taxon>
        <taxon>Caniformia</taxon>
        <taxon>Ursidae</taxon>
        <taxon>Ailuropoda</taxon>
    </lineage>
</organism>
<name>A0A7N5J986_AILME</name>
<reference evidence="6" key="3">
    <citation type="submission" date="2025-09" db="UniProtKB">
        <authorList>
            <consortium name="Ensembl"/>
        </authorList>
    </citation>
    <scope>IDENTIFICATION</scope>
</reference>
<dbReference type="Proteomes" id="UP000008912">
    <property type="component" value="Unassembled WGS sequence"/>
</dbReference>
<dbReference type="PANTHER" id="PTHR35860:SF1">
    <property type="entry name" value="PROTEIN FAM24A"/>
    <property type="match status" value="1"/>
</dbReference>
<accession>A0A7N5J986</accession>
<evidence type="ECO:0000313" key="6">
    <source>
        <dbReference type="Ensembl" id="ENSAMEP00000021966.1"/>
    </source>
</evidence>
<evidence type="ECO:0000256" key="2">
    <source>
        <dbReference type="ARBA" id="ARBA00007386"/>
    </source>
</evidence>
<sequence length="123" mass="12917">MLRRRGGLGWGGDHTHCFPALLCPGVCDMLDLKMMIAIGGGLLMVIVVLTGVVICLYYKLAKELKPAKAPAALAVTNSNQAPVTEPTASSTGSCPSLQCYDECSSRASYDPLPPCSCDVNEGL</sequence>
<comment type="similarity">
    <text evidence="2">Belongs to the FAM24 family.</text>
</comment>
<feature type="transmembrane region" description="Helical" evidence="5">
    <location>
        <begin position="34"/>
        <end position="58"/>
    </location>
</feature>
<keyword evidence="4" id="KW-0732">Signal</keyword>
<evidence type="ECO:0000256" key="5">
    <source>
        <dbReference type="SAM" id="Phobius"/>
    </source>
</evidence>
<keyword evidence="5" id="KW-1133">Transmembrane helix</keyword>
<evidence type="ECO:0000256" key="1">
    <source>
        <dbReference type="ARBA" id="ARBA00004613"/>
    </source>
</evidence>
<dbReference type="AlphaFoldDB" id="A0A7N5J986"/>
<keyword evidence="7" id="KW-1185">Reference proteome</keyword>
<reference evidence="6" key="2">
    <citation type="submission" date="2025-08" db="UniProtKB">
        <authorList>
            <consortium name="Ensembl"/>
        </authorList>
    </citation>
    <scope>IDENTIFICATION</scope>
</reference>
<dbReference type="PANTHER" id="PTHR35860">
    <property type="entry name" value="PROTEIN FAM24B"/>
    <property type="match status" value="1"/>
</dbReference>
<comment type="subcellular location">
    <subcellularLocation>
        <location evidence="1">Secreted</location>
    </subcellularLocation>
</comment>
<proteinExistence type="inferred from homology"/>
<dbReference type="GeneTree" id="ENSGT00940000163005"/>
<dbReference type="GO" id="GO:0005576">
    <property type="term" value="C:extracellular region"/>
    <property type="evidence" value="ECO:0007669"/>
    <property type="project" value="UniProtKB-SubCell"/>
</dbReference>
<keyword evidence="3" id="KW-0964">Secreted</keyword>